<dbReference type="Pfam" id="PF13443">
    <property type="entry name" value="HTH_26"/>
    <property type="match status" value="1"/>
</dbReference>
<keyword evidence="3" id="KW-1185">Reference proteome</keyword>
<sequence>MKIIIRLDRVMADRKMSLNELAQRVGLTTVNLSLLKTGKAKGVRFNTLASICKELGCQPGDILEYYEDGF</sequence>
<name>A0ABS6EJ14_9CLOT</name>
<evidence type="ECO:0000313" key="2">
    <source>
        <dbReference type="EMBL" id="MBU5485207.1"/>
    </source>
</evidence>
<dbReference type="PROSITE" id="PS50943">
    <property type="entry name" value="HTH_CROC1"/>
    <property type="match status" value="1"/>
</dbReference>
<dbReference type="EMBL" id="JAHLQF010000003">
    <property type="protein sequence ID" value="MBU5485207.1"/>
    <property type="molecule type" value="Genomic_DNA"/>
</dbReference>
<reference evidence="2 3" key="1">
    <citation type="submission" date="2021-06" db="EMBL/GenBank/DDBJ databases">
        <authorList>
            <person name="Sun Q."/>
            <person name="Li D."/>
        </authorList>
    </citation>
    <scope>NUCLEOTIDE SEQUENCE [LARGE SCALE GENOMIC DNA]</scope>
    <source>
        <strain evidence="2 3">MSJ-11</strain>
    </source>
</reference>
<organism evidence="2 3">
    <name type="scientific">Clostridium mobile</name>
    <dbReference type="NCBI Taxonomy" id="2841512"/>
    <lineage>
        <taxon>Bacteria</taxon>
        <taxon>Bacillati</taxon>
        <taxon>Bacillota</taxon>
        <taxon>Clostridia</taxon>
        <taxon>Eubacteriales</taxon>
        <taxon>Clostridiaceae</taxon>
        <taxon>Clostridium</taxon>
    </lineage>
</organism>
<protein>
    <submittedName>
        <fullName evidence="2">Helix-turn-helix transcriptional regulator</fullName>
    </submittedName>
</protein>
<gene>
    <name evidence="2" type="ORF">KQI86_12755</name>
</gene>
<proteinExistence type="predicted"/>
<dbReference type="CDD" id="cd00093">
    <property type="entry name" value="HTH_XRE"/>
    <property type="match status" value="1"/>
</dbReference>
<evidence type="ECO:0000313" key="3">
    <source>
        <dbReference type="Proteomes" id="UP000726170"/>
    </source>
</evidence>
<accession>A0ABS6EJ14</accession>
<comment type="caution">
    <text evidence="2">The sequence shown here is derived from an EMBL/GenBank/DDBJ whole genome shotgun (WGS) entry which is preliminary data.</text>
</comment>
<dbReference type="InterPro" id="IPR001387">
    <property type="entry name" value="Cro/C1-type_HTH"/>
</dbReference>
<feature type="domain" description="HTH cro/C1-type" evidence="1">
    <location>
        <begin position="7"/>
        <end position="62"/>
    </location>
</feature>
<dbReference type="SMART" id="SM00530">
    <property type="entry name" value="HTH_XRE"/>
    <property type="match status" value="1"/>
</dbReference>
<dbReference type="PANTHER" id="PTHR37301">
    <property type="entry name" value="DNA-BINDING PROTEIN-RELATED"/>
    <property type="match status" value="1"/>
</dbReference>
<dbReference type="RefSeq" id="WP_216439769.1">
    <property type="nucleotide sequence ID" value="NZ_JAHLQF010000003.1"/>
</dbReference>
<dbReference type="PANTHER" id="PTHR37301:SF1">
    <property type="entry name" value="DNA-BINDING PROTEIN"/>
    <property type="match status" value="1"/>
</dbReference>
<dbReference type="Proteomes" id="UP000726170">
    <property type="component" value="Unassembled WGS sequence"/>
</dbReference>
<evidence type="ECO:0000259" key="1">
    <source>
        <dbReference type="PROSITE" id="PS50943"/>
    </source>
</evidence>